<name>A0A4Z0PWH0_9BACT</name>
<dbReference type="AlphaFoldDB" id="A0A4Z0PWH0"/>
<dbReference type="Pfam" id="PF04397">
    <property type="entry name" value="LytTR"/>
    <property type="match status" value="1"/>
</dbReference>
<keyword evidence="5" id="KW-1185">Reference proteome</keyword>
<evidence type="ECO:0000259" key="2">
    <source>
        <dbReference type="PROSITE" id="PS50110"/>
    </source>
</evidence>
<dbReference type="Gene3D" id="3.40.50.2300">
    <property type="match status" value="1"/>
</dbReference>
<evidence type="ECO:0000313" key="4">
    <source>
        <dbReference type="EMBL" id="TGE22118.1"/>
    </source>
</evidence>
<accession>A0A4Z0PWH0</accession>
<dbReference type="PROSITE" id="PS50930">
    <property type="entry name" value="HTH_LYTTR"/>
    <property type="match status" value="1"/>
</dbReference>
<reference evidence="4 5" key="1">
    <citation type="submission" date="2019-04" db="EMBL/GenBank/DDBJ databases">
        <authorList>
            <person name="Feng G."/>
            <person name="Zhang J."/>
            <person name="Zhu H."/>
        </authorList>
    </citation>
    <scope>NUCLEOTIDE SEQUENCE [LARGE SCALE GENOMIC DNA]</scope>
    <source>
        <strain evidence="4 5">JCM 31653</strain>
    </source>
</reference>
<dbReference type="InterPro" id="IPR001789">
    <property type="entry name" value="Sig_transdc_resp-reg_receiver"/>
</dbReference>
<comment type="caution">
    <text evidence="4">The sequence shown here is derived from an EMBL/GenBank/DDBJ whole genome shotgun (WGS) entry which is preliminary data.</text>
</comment>
<dbReference type="PANTHER" id="PTHR37299">
    <property type="entry name" value="TRANSCRIPTIONAL REGULATOR-RELATED"/>
    <property type="match status" value="1"/>
</dbReference>
<keyword evidence="1" id="KW-0597">Phosphoprotein</keyword>
<feature type="modified residue" description="4-aspartylphosphate" evidence="1">
    <location>
        <position position="63"/>
    </location>
</feature>
<dbReference type="InterPro" id="IPR011006">
    <property type="entry name" value="CheY-like_superfamily"/>
</dbReference>
<dbReference type="EMBL" id="SRLC01000002">
    <property type="protein sequence ID" value="TGE22118.1"/>
    <property type="molecule type" value="Genomic_DNA"/>
</dbReference>
<protein>
    <submittedName>
        <fullName evidence="4">Response regulator transcription factor</fullName>
    </submittedName>
</protein>
<gene>
    <name evidence="4" type="ORF">E5K00_17870</name>
</gene>
<dbReference type="GO" id="GO:0000156">
    <property type="term" value="F:phosphorelay response regulator activity"/>
    <property type="evidence" value="ECO:0007669"/>
    <property type="project" value="InterPro"/>
</dbReference>
<dbReference type="Proteomes" id="UP000297549">
    <property type="component" value="Unassembled WGS sequence"/>
</dbReference>
<feature type="domain" description="HTH LytTR-type" evidence="3">
    <location>
        <begin position="147"/>
        <end position="245"/>
    </location>
</feature>
<dbReference type="InterPro" id="IPR007492">
    <property type="entry name" value="LytTR_DNA-bd_dom"/>
</dbReference>
<evidence type="ECO:0000256" key="1">
    <source>
        <dbReference type="PROSITE-ProRule" id="PRU00169"/>
    </source>
</evidence>
<dbReference type="SMART" id="SM00448">
    <property type="entry name" value="REC"/>
    <property type="match status" value="1"/>
</dbReference>
<evidence type="ECO:0000313" key="5">
    <source>
        <dbReference type="Proteomes" id="UP000297549"/>
    </source>
</evidence>
<evidence type="ECO:0000259" key="3">
    <source>
        <dbReference type="PROSITE" id="PS50930"/>
    </source>
</evidence>
<proteinExistence type="predicted"/>
<dbReference type="SUPFAM" id="SSF52172">
    <property type="entry name" value="CheY-like"/>
    <property type="match status" value="1"/>
</dbReference>
<sequence length="246" mass="27611">MPLRSAQARLRCLIIDDNEINRLTLEHFVEMTEALELVASLPDAVQALNLLQNGTAIDLLFLDIEMPRLSGLDLVRALPQPPPQVILVTTHTDFAVAAFELAVADYLVKPVDYARFSKAVTRVLTAAAAPEPTPPAAPESELEGSELFVKVNNKLVKLDFNDVLYIEAMSTYSVFVTPRHKHIVYITLKALEERLPFAHFVRVHRSFIVNTKRIEAVEDNQLLLGEHEIPVGKSYQDGFFQKLRSL</sequence>
<dbReference type="SMART" id="SM00850">
    <property type="entry name" value="LytTR"/>
    <property type="match status" value="1"/>
</dbReference>
<organism evidence="4 5">
    <name type="scientific">Hymenobacter aquaticus</name>
    <dbReference type="NCBI Taxonomy" id="1867101"/>
    <lineage>
        <taxon>Bacteria</taxon>
        <taxon>Pseudomonadati</taxon>
        <taxon>Bacteroidota</taxon>
        <taxon>Cytophagia</taxon>
        <taxon>Cytophagales</taxon>
        <taxon>Hymenobacteraceae</taxon>
        <taxon>Hymenobacter</taxon>
    </lineage>
</organism>
<feature type="domain" description="Response regulatory" evidence="2">
    <location>
        <begin position="11"/>
        <end position="124"/>
    </location>
</feature>
<dbReference type="PANTHER" id="PTHR37299:SF1">
    <property type="entry name" value="STAGE 0 SPORULATION PROTEIN A HOMOLOG"/>
    <property type="match status" value="1"/>
</dbReference>
<dbReference type="Pfam" id="PF00072">
    <property type="entry name" value="Response_reg"/>
    <property type="match status" value="1"/>
</dbReference>
<dbReference type="InterPro" id="IPR046947">
    <property type="entry name" value="LytR-like"/>
</dbReference>
<dbReference type="Gene3D" id="2.40.50.1020">
    <property type="entry name" value="LytTr DNA-binding domain"/>
    <property type="match status" value="1"/>
</dbReference>
<dbReference type="OrthoDB" id="1646880at2"/>
<dbReference type="RefSeq" id="WP_135464638.1">
    <property type="nucleotide sequence ID" value="NZ_SRLC01000002.1"/>
</dbReference>
<dbReference type="GO" id="GO:0003677">
    <property type="term" value="F:DNA binding"/>
    <property type="evidence" value="ECO:0007669"/>
    <property type="project" value="InterPro"/>
</dbReference>
<dbReference type="PROSITE" id="PS50110">
    <property type="entry name" value="RESPONSE_REGULATORY"/>
    <property type="match status" value="1"/>
</dbReference>